<dbReference type="OrthoDB" id="9909227at2759"/>
<keyword evidence="3" id="KW-1185">Reference proteome</keyword>
<feature type="compositionally biased region" description="Low complexity" evidence="1">
    <location>
        <begin position="48"/>
        <end position="57"/>
    </location>
</feature>
<dbReference type="EMBL" id="MUJZ01052141">
    <property type="protein sequence ID" value="OTF73324.1"/>
    <property type="molecule type" value="Genomic_DNA"/>
</dbReference>
<proteinExistence type="predicted"/>
<feature type="non-terminal residue" evidence="2">
    <location>
        <position position="86"/>
    </location>
</feature>
<evidence type="ECO:0000313" key="2">
    <source>
        <dbReference type="EMBL" id="OTF73324.1"/>
    </source>
</evidence>
<dbReference type="AlphaFoldDB" id="A0A1Y3AZV7"/>
<feature type="region of interest" description="Disordered" evidence="1">
    <location>
        <begin position="37"/>
        <end position="68"/>
    </location>
</feature>
<evidence type="ECO:0000256" key="1">
    <source>
        <dbReference type="SAM" id="MobiDB-lite"/>
    </source>
</evidence>
<protein>
    <submittedName>
        <fullName evidence="2">Uncharacterized protein</fullName>
    </submittedName>
</protein>
<feature type="region of interest" description="Disordered" evidence="1">
    <location>
        <begin position="1"/>
        <end position="21"/>
    </location>
</feature>
<reference evidence="2 3" key="1">
    <citation type="submission" date="2017-03" db="EMBL/GenBank/DDBJ databases">
        <title>Genome Survey of Euroglyphus maynei.</title>
        <authorList>
            <person name="Arlian L.G."/>
            <person name="Morgan M.S."/>
            <person name="Rider S.D."/>
        </authorList>
    </citation>
    <scope>NUCLEOTIDE SEQUENCE [LARGE SCALE GENOMIC DNA]</scope>
    <source>
        <strain evidence="2">Arlian Lab</strain>
        <tissue evidence="2">Whole body</tissue>
    </source>
</reference>
<dbReference type="Proteomes" id="UP000194236">
    <property type="component" value="Unassembled WGS sequence"/>
</dbReference>
<sequence length="86" mass="9463">MDSGNRPPEDSPGIPPSVSSRDLFRGFSFVAPQLIQEMSLNSRDSETKTTTTTTTTTPPDQANTGINTTGWIRSLNDFQFLEELGR</sequence>
<name>A0A1Y3AZV7_EURMA</name>
<comment type="caution">
    <text evidence="2">The sequence shown here is derived from an EMBL/GenBank/DDBJ whole genome shotgun (WGS) entry which is preliminary data.</text>
</comment>
<accession>A0A1Y3AZV7</accession>
<feature type="compositionally biased region" description="Polar residues" evidence="1">
    <location>
        <begin position="58"/>
        <end position="68"/>
    </location>
</feature>
<evidence type="ECO:0000313" key="3">
    <source>
        <dbReference type="Proteomes" id="UP000194236"/>
    </source>
</evidence>
<organism evidence="2 3">
    <name type="scientific">Euroglyphus maynei</name>
    <name type="common">Mayne's house dust mite</name>
    <dbReference type="NCBI Taxonomy" id="6958"/>
    <lineage>
        <taxon>Eukaryota</taxon>
        <taxon>Metazoa</taxon>
        <taxon>Ecdysozoa</taxon>
        <taxon>Arthropoda</taxon>
        <taxon>Chelicerata</taxon>
        <taxon>Arachnida</taxon>
        <taxon>Acari</taxon>
        <taxon>Acariformes</taxon>
        <taxon>Sarcoptiformes</taxon>
        <taxon>Astigmata</taxon>
        <taxon>Psoroptidia</taxon>
        <taxon>Analgoidea</taxon>
        <taxon>Pyroglyphidae</taxon>
        <taxon>Pyroglyphinae</taxon>
        <taxon>Euroglyphus</taxon>
    </lineage>
</organism>
<gene>
    <name evidence="2" type="ORF">BLA29_014184</name>
</gene>